<sequence>MDRRIVSGLLLALASGAAFGTSGAFAKGLLEAGWSPGAAVTWRVATAALVMLVPAVLMMRGKWHRLRHGWPSIVVFGVVAVAGCQLAYFLAVERLSVAVALLLEYLGIILVVGWLWLRHGERPRPLTVLGAGISIVGLMLMLDVFGAVQVDPVGVLWGLVAATGLATYFLVSADESHGLPALVVASGGLGVGAIVLVLAGALGVVPMTWNTGDVQLAGMQVPWWADVAALGVIAAAFAYASGVMSIRRLGSKLASFVGLTEVMFAVLWAWLLLSELPAPVQLVGGALILAGVVAVKLDERPAVPTEVLDLPEQGPALEADDLSVEPVPH</sequence>
<proteinExistence type="inferred from homology"/>
<evidence type="ECO:0000256" key="1">
    <source>
        <dbReference type="ARBA" id="ARBA00004141"/>
    </source>
</evidence>
<evidence type="ECO:0000259" key="7">
    <source>
        <dbReference type="Pfam" id="PF00892"/>
    </source>
</evidence>
<accession>A0A542YM30</accession>
<gene>
    <name evidence="8" type="ORF">FB467_0214</name>
</gene>
<keyword evidence="9" id="KW-1185">Reference proteome</keyword>
<name>A0A542YM30_9MICO</name>
<evidence type="ECO:0000256" key="4">
    <source>
        <dbReference type="ARBA" id="ARBA00022989"/>
    </source>
</evidence>
<dbReference type="InterPro" id="IPR000620">
    <property type="entry name" value="EamA_dom"/>
</dbReference>
<comment type="caution">
    <text evidence="8">The sequence shown here is derived from an EMBL/GenBank/DDBJ whole genome shotgun (WGS) entry which is preliminary data.</text>
</comment>
<feature type="transmembrane region" description="Helical" evidence="6">
    <location>
        <begin position="97"/>
        <end position="117"/>
    </location>
</feature>
<dbReference type="Proteomes" id="UP000319516">
    <property type="component" value="Unassembled WGS sequence"/>
</dbReference>
<evidence type="ECO:0000256" key="5">
    <source>
        <dbReference type="ARBA" id="ARBA00023136"/>
    </source>
</evidence>
<dbReference type="PANTHER" id="PTHR32322">
    <property type="entry name" value="INNER MEMBRANE TRANSPORTER"/>
    <property type="match status" value="1"/>
</dbReference>
<feature type="transmembrane region" description="Helical" evidence="6">
    <location>
        <begin position="221"/>
        <end position="241"/>
    </location>
</feature>
<feature type="domain" description="EamA" evidence="7">
    <location>
        <begin position="154"/>
        <end position="295"/>
    </location>
</feature>
<dbReference type="OrthoDB" id="154915at2"/>
<evidence type="ECO:0000313" key="8">
    <source>
        <dbReference type="EMBL" id="TQL49149.1"/>
    </source>
</evidence>
<keyword evidence="5 6" id="KW-0472">Membrane</keyword>
<dbReference type="InterPro" id="IPR037185">
    <property type="entry name" value="EmrE-like"/>
</dbReference>
<dbReference type="PANTHER" id="PTHR32322:SF2">
    <property type="entry name" value="EAMA DOMAIN-CONTAINING PROTEIN"/>
    <property type="match status" value="1"/>
</dbReference>
<feature type="transmembrane region" description="Helical" evidence="6">
    <location>
        <begin position="278"/>
        <end position="295"/>
    </location>
</feature>
<feature type="transmembrane region" description="Helical" evidence="6">
    <location>
        <begin position="126"/>
        <end position="148"/>
    </location>
</feature>
<organism evidence="8 9">
    <name type="scientific">Ornithinicoccus hortensis</name>
    <dbReference type="NCBI Taxonomy" id="82346"/>
    <lineage>
        <taxon>Bacteria</taxon>
        <taxon>Bacillati</taxon>
        <taxon>Actinomycetota</taxon>
        <taxon>Actinomycetes</taxon>
        <taxon>Micrococcales</taxon>
        <taxon>Intrasporangiaceae</taxon>
        <taxon>Ornithinicoccus</taxon>
    </lineage>
</organism>
<comment type="subcellular location">
    <subcellularLocation>
        <location evidence="1">Membrane</location>
        <topology evidence="1">Multi-pass membrane protein</topology>
    </subcellularLocation>
</comment>
<keyword evidence="4 6" id="KW-1133">Transmembrane helix</keyword>
<evidence type="ECO:0000256" key="2">
    <source>
        <dbReference type="ARBA" id="ARBA00007362"/>
    </source>
</evidence>
<evidence type="ECO:0000256" key="6">
    <source>
        <dbReference type="SAM" id="Phobius"/>
    </source>
</evidence>
<dbReference type="SUPFAM" id="SSF103481">
    <property type="entry name" value="Multidrug resistance efflux transporter EmrE"/>
    <property type="match status" value="2"/>
</dbReference>
<feature type="transmembrane region" description="Helical" evidence="6">
    <location>
        <begin position="183"/>
        <end position="209"/>
    </location>
</feature>
<dbReference type="GO" id="GO:0016020">
    <property type="term" value="C:membrane"/>
    <property type="evidence" value="ECO:0007669"/>
    <property type="project" value="UniProtKB-SubCell"/>
</dbReference>
<comment type="similarity">
    <text evidence="2">Belongs to the EamA transporter family.</text>
</comment>
<reference evidence="8 9" key="1">
    <citation type="submission" date="2019-06" db="EMBL/GenBank/DDBJ databases">
        <title>Sequencing the genomes of 1000 actinobacteria strains.</title>
        <authorList>
            <person name="Klenk H.-P."/>
        </authorList>
    </citation>
    <scope>NUCLEOTIDE SEQUENCE [LARGE SCALE GENOMIC DNA]</scope>
    <source>
        <strain evidence="8 9">DSM 12335</strain>
    </source>
</reference>
<evidence type="ECO:0000256" key="3">
    <source>
        <dbReference type="ARBA" id="ARBA00022692"/>
    </source>
</evidence>
<feature type="transmembrane region" description="Helical" evidence="6">
    <location>
        <begin position="253"/>
        <end position="272"/>
    </location>
</feature>
<feature type="transmembrane region" description="Helical" evidence="6">
    <location>
        <begin position="154"/>
        <end position="171"/>
    </location>
</feature>
<dbReference type="InterPro" id="IPR050638">
    <property type="entry name" value="AA-Vitamin_Transporters"/>
</dbReference>
<dbReference type="AlphaFoldDB" id="A0A542YM30"/>
<feature type="domain" description="EamA" evidence="7">
    <location>
        <begin position="7"/>
        <end position="142"/>
    </location>
</feature>
<dbReference type="Gene3D" id="1.10.3730.20">
    <property type="match status" value="1"/>
</dbReference>
<dbReference type="RefSeq" id="WP_141783441.1">
    <property type="nucleotide sequence ID" value="NZ_BAAAIK010000008.1"/>
</dbReference>
<feature type="transmembrane region" description="Helical" evidence="6">
    <location>
        <begin position="42"/>
        <end position="61"/>
    </location>
</feature>
<protein>
    <submittedName>
        <fullName evidence="8">Threonine/homoserine efflux transporter RhtA</fullName>
    </submittedName>
</protein>
<feature type="transmembrane region" description="Helical" evidence="6">
    <location>
        <begin position="73"/>
        <end position="91"/>
    </location>
</feature>
<dbReference type="EMBL" id="VFOP01000001">
    <property type="protein sequence ID" value="TQL49149.1"/>
    <property type="molecule type" value="Genomic_DNA"/>
</dbReference>
<dbReference type="Pfam" id="PF00892">
    <property type="entry name" value="EamA"/>
    <property type="match status" value="2"/>
</dbReference>
<evidence type="ECO:0000313" key="9">
    <source>
        <dbReference type="Proteomes" id="UP000319516"/>
    </source>
</evidence>
<keyword evidence="3 6" id="KW-0812">Transmembrane</keyword>